<sequence length="689" mass="78310">MSTPTNPLLLNCDTEQELPEQTWPRDGKIYGYKASNKSSVIKAFKDAFYDLKRIGKKRKDSPPLDWRFIRRVVLAICWNLSVLGLLIYLCLVPLGVGDEDNPCQPDGEFRFDAVDQLGTFDWWAPRGFFQITLGWGRFSFGTAKLIDVIWDLVVGRGGQTLMAFVSWRVFVQYLQLSLVTKPATYSTVWLIKIQKDNSALATWRLASGFFKVGLASKKVMCFIVWSALFILAFPTFTSSMTGYTPYNKAYVNGTTGKLVQFSEISPVAYLIRDGDRVDGLSKDYPVLWIGNSTAIAKPPSLGLFDTCYDWDDPLVECQLQRDVSEYAQLYGFDGKGSRETQNGQRTYFRNKTLNWPPLNIKAFNLPNYAFYWNRTGDISGRASSDYLNPYRDRSALTFLVEDSLYNVKEVQTEGICQPIKSGKSIKYQWGFSFFQFFVMAILLQLWSIGLFVLWTTTHLTLKRNNIGASAEGWRGLLKLTDNIKEQMVSVGLNWENLTDKELHYEVQHLLTGGPVPTSSENPFPQGQSSLWKWIRKVKWRLLRLMFFVACVCLESLFRPLGLHYQLNVIAHERPSYRLDEGKLCMAVVIYAMASVIIAWTLGSTCRQRLLITLAAMALCVPFLFYDAIDRVFVLPGLCLGAIIALSLGSSRGSRAVLFAIPLLCNYIVVLGLFISFAVYMSSFYDHYQQ</sequence>
<keyword evidence="1" id="KW-0472">Membrane</keyword>
<feature type="transmembrane region" description="Helical" evidence="1">
    <location>
        <begin position="219"/>
        <end position="237"/>
    </location>
</feature>
<reference evidence="2 3" key="1">
    <citation type="submission" date="2020-05" db="EMBL/GenBank/DDBJ databases">
        <title>Identification and distribution of gene clusters putatively required for synthesis of sphingolipid metabolism inhibitors in phylogenetically diverse species of the filamentous fungus Fusarium.</title>
        <authorList>
            <person name="Kim H.-S."/>
            <person name="Busman M."/>
            <person name="Brown D.W."/>
            <person name="Divon H."/>
            <person name="Uhlig S."/>
            <person name="Proctor R.H."/>
        </authorList>
    </citation>
    <scope>NUCLEOTIDE SEQUENCE [LARGE SCALE GENOMIC DNA]</scope>
    <source>
        <strain evidence="2 3">NRRL 26131</strain>
    </source>
</reference>
<feature type="transmembrane region" description="Helical" evidence="1">
    <location>
        <begin position="429"/>
        <end position="454"/>
    </location>
</feature>
<accession>A0A8H5YUX8</accession>
<evidence type="ECO:0000256" key="1">
    <source>
        <dbReference type="SAM" id="Phobius"/>
    </source>
</evidence>
<feature type="transmembrane region" description="Helical" evidence="1">
    <location>
        <begin position="541"/>
        <end position="560"/>
    </location>
</feature>
<proteinExistence type="predicted"/>
<feature type="transmembrane region" description="Helical" evidence="1">
    <location>
        <begin position="631"/>
        <end position="648"/>
    </location>
</feature>
<dbReference type="EMBL" id="JAAQPF010000043">
    <property type="protein sequence ID" value="KAF5718972.1"/>
    <property type="molecule type" value="Genomic_DNA"/>
</dbReference>
<keyword evidence="3" id="KW-1185">Reference proteome</keyword>
<evidence type="ECO:0000313" key="3">
    <source>
        <dbReference type="Proteomes" id="UP000532311"/>
    </source>
</evidence>
<evidence type="ECO:0000313" key="2">
    <source>
        <dbReference type="EMBL" id="KAF5718972.1"/>
    </source>
</evidence>
<name>A0A8H5YUX8_9HYPO</name>
<keyword evidence="1" id="KW-0812">Transmembrane</keyword>
<comment type="caution">
    <text evidence="2">The sequence shown here is derived from an EMBL/GenBank/DDBJ whole genome shotgun (WGS) entry which is preliminary data.</text>
</comment>
<feature type="transmembrane region" description="Helical" evidence="1">
    <location>
        <begin position="68"/>
        <end position="91"/>
    </location>
</feature>
<protein>
    <submittedName>
        <fullName evidence="2">Uncharacterized protein</fullName>
    </submittedName>
</protein>
<feature type="transmembrane region" description="Helical" evidence="1">
    <location>
        <begin position="655"/>
        <end position="679"/>
    </location>
</feature>
<gene>
    <name evidence="2" type="ORF">FGLOB1_1386</name>
</gene>
<dbReference type="Proteomes" id="UP000532311">
    <property type="component" value="Unassembled WGS sequence"/>
</dbReference>
<feature type="transmembrane region" description="Helical" evidence="1">
    <location>
        <begin position="580"/>
        <end position="602"/>
    </location>
</feature>
<keyword evidence="1" id="KW-1133">Transmembrane helix</keyword>
<organism evidence="2 3">
    <name type="scientific">Fusarium globosum</name>
    <dbReference type="NCBI Taxonomy" id="78864"/>
    <lineage>
        <taxon>Eukaryota</taxon>
        <taxon>Fungi</taxon>
        <taxon>Dikarya</taxon>
        <taxon>Ascomycota</taxon>
        <taxon>Pezizomycotina</taxon>
        <taxon>Sordariomycetes</taxon>
        <taxon>Hypocreomycetidae</taxon>
        <taxon>Hypocreales</taxon>
        <taxon>Nectriaceae</taxon>
        <taxon>Fusarium</taxon>
        <taxon>Fusarium fujikuroi species complex</taxon>
    </lineage>
</organism>
<feature type="transmembrane region" description="Helical" evidence="1">
    <location>
        <begin position="609"/>
        <end position="625"/>
    </location>
</feature>
<dbReference type="AlphaFoldDB" id="A0A8H5YUX8"/>